<gene>
    <name evidence="2" type="ORF">A3F83_07955</name>
</gene>
<accession>A0A1F5YQG7</accession>
<dbReference type="STRING" id="1817867.A3F83_07955"/>
<reference evidence="2 3" key="1">
    <citation type="journal article" date="2016" name="Nat. Commun.">
        <title>Thousands of microbial genomes shed light on interconnected biogeochemical processes in an aquifer system.</title>
        <authorList>
            <person name="Anantharaman K."/>
            <person name="Brown C.T."/>
            <person name="Hug L.A."/>
            <person name="Sharon I."/>
            <person name="Castelle C.J."/>
            <person name="Probst A.J."/>
            <person name="Thomas B.C."/>
            <person name="Singh A."/>
            <person name="Wilkins M.J."/>
            <person name="Karaoz U."/>
            <person name="Brodie E.L."/>
            <person name="Williams K.H."/>
            <person name="Hubbard S.S."/>
            <person name="Banfield J.F."/>
        </authorList>
    </citation>
    <scope>NUCLEOTIDE SEQUENCE [LARGE SCALE GENOMIC DNA]</scope>
</reference>
<dbReference type="InterPro" id="IPR003607">
    <property type="entry name" value="HD/PDEase_dom"/>
</dbReference>
<feature type="domain" description="HD" evidence="1">
    <location>
        <begin position="140"/>
        <end position="240"/>
    </location>
</feature>
<dbReference type="Gene3D" id="1.10.3210.10">
    <property type="entry name" value="Hypothetical protein af1432"/>
    <property type="match status" value="1"/>
</dbReference>
<dbReference type="SUPFAM" id="SSF109604">
    <property type="entry name" value="HD-domain/PDEase-like"/>
    <property type="match status" value="1"/>
</dbReference>
<dbReference type="EMBL" id="MFIX01000187">
    <property type="protein sequence ID" value="OGG02313.1"/>
    <property type="molecule type" value="Genomic_DNA"/>
</dbReference>
<evidence type="ECO:0000313" key="3">
    <source>
        <dbReference type="Proteomes" id="UP000179129"/>
    </source>
</evidence>
<evidence type="ECO:0000313" key="2">
    <source>
        <dbReference type="EMBL" id="OGG02313.1"/>
    </source>
</evidence>
<sequence length="411" mass="46993">MLICTEHLQAGMVLSKDIELKSGSYLITRREISHGRLTDKVVESIRKFSGQILPFENRVEVEDDEQALECIKLELRKDLDRVVETVLSNKTYTNFLEDGTLQAKALRVMEVIFSNPDIIQQMYDAKYNIVKKARPEDLILEHSIRTALLAVALGLRLNSTILSLVFLGTAALLHDIDLLTESSAVQLENLDEMSQAEIEQFVEEHQQRAADFYKVRLTSINPHHKLEILRILTSHHRPDADEASQYSTLIFHFADLVDEMVSLLPNRVRYNFSSSQLSVIGTMYRNRCGLVAVLSGLVRLYRNSEESTWKIIAALISLFKMEALLAGDFDRKLREIIDWCPFDSAQVYPEMESNSLPRTLYCSKCADESFACEHLMFSRTAVQDEHGNVKDYCKCAVLGPRFQQLMEKGRH</sequence>
<dbReference type="Pfam" id="PF01966">
    <property type="entry name" value="HD"/>
    <property type="match status" value="1"/>
</dbReference>
<evidence type="ECO:0000259" key="1">
    <source>
        <dbReference type="Pfam" id="PF01966"/>
    </source>
</evidence>
<dbReference type="Proteomes" id="UP000179129">
    <property type="component" value="Unassembled WGS sequence"/>
</dbReference>
<dbReference type="InterPro" id="IPR006674">
    <property type="entry name" value="HD_domain"/>
</dbReference>
<dbReference type="AlphaFoldDB" id="A0A1F5YQG7"/>
<protein>
    <recommendedName>
        <fullName evidence="1">HD domain-containing protein</fullName>
    </recommendedName>
</protein>
<name>A0A1F5YQG7_9BACT</name>
<proteinExistence type="predicted"/>
<dbReference type="CDD" id="cd00077">
    <property type="entry name" value="HDc"/>
    <property type="match status" value="1"/>
</dbReference>
<comment type="caution">
    <text evidence="2">The sequence shown here is derived from an EMBL/GenBank/DDBJ whole genome shotgun (WGS) entry which is preliminary data.</text>
</comment>
<organism evidence="2 3">
    <name type="scientific">Candidatus Glassbacteria bacterium RIFCSPLOWO2_12_FULL_58_11</name>
    <dbReference type="NCBI Taxonomy" id="1817867"/>
    <lineage>
        <taxon>Bacteria</taxon>
        <taxon>Candidatus Glassiibacteriota</taxon>
    </lineage>
</organism>